<evidence type="ECO:0000313" key="3">
    <source>
        <dbReference type="EMBL" id="MBC5615659.1"/>
    </source>
</evidence>
<dbReference type="InterPro" id="IPR008272">
    <property type="entry name" value="HB-CoA_thioesterase_AS"/>
</dbReference>
<keyword evidence="4" id="KW-1185">Reference proteome</keyword>
<keyword evidence="2" id="KW-0378">Hydrolase</keyword>
<comment type="caution">
    <text evidence="3">The sequence shown here is derived from an EMBL/GenBank/DDBJ whole genome shotgun (WGS) entry which is preliminary data.</text>
</comment>
<name>A0ABR7CJ20_9BACT</name>
<dbReference type="PANTHER" id="PTHR31793">
    <property type="entry name" value="4-HYDROXYBENZOYL-COA THIOESTERASE FAMILY MEMBER"/>
    <property type="match status" value="1"/>
</dbReference>
<dbReference type="PANTHER" id="PTHR31793:SF27">
    <property type="entry name" value="NOVEL THIOESTERASE SUPERFAMILY DOMAIN AND SAPOSIN A-TYPE DOMAIN CONTAINING PROTEIN (0610012H03RIK)"/>
    <property type="match status" value="1"/>
</dbReference>
<dbReference type="EMBL" id="JACOOK010000001">
    <property type="protein sequence ID" value="MBC5615659.1"/>
    <property type="molecule type" value="Genomic_DNA"/>
</dbReference>
<dbReference type="CDD" id="cd00586">
    <property type="entry name" value="4HBT"/>
    <property type="match status" value="1"/>
</dbReference>
<dbReference type="SUPFAM" id="SSF54637">
    <property type="entry name" value="Thioesterase/thiol ester dehydrase-isomerase"/>
    <property type="match status" value="1"/>
</dbReference>
<evidence type="ECO:0000313" key="4">
    <source>
        <dbReference type="Proteomes" id="UP000636891"/>
    </source>
</evidence>
<dbReference type="PROSITE" id="PS01328">
    <property type="entry name" value="4HBCOA_THIOESTERASE"/>
    <property type="match status" value="1"/>
</dbReference>
<organism evidence="3 4">
    <name type="scientific">Alistipes hominis</name>
    <dbReference type="NCBI Taxonomy" id="2763015"/>
    <lineage>
        <taxon>Bacteria</taxon>
        <taxon>Pseudomonadati</taxon>
        <taxon>Bacteroidota</taxon>
        <taxon>Bacteroidia</taxon>
        <taxon>Bacteroidales</taxon>
        <taxon>Rikenellaceae</taxon>
        <taxon>Alistipes</taxon>
    </lineage>
</organism>
<gene>
    <name evidence="3" type="ORF">H8S08_01315</name>
</gene>
<evidence type="ECO:0000256" key="2">
    <source>
        <dbReference type="ARBA" id="ARBA00022801"/>
    </source>
</evidence>
<reference evidence="3 4" key="1">
    <citation type="submission" date="2020-08" db="EMBL/GenBank/DDBJ databases">
        <title>Genome public.</title>
        <authorList>
            <person name="Liu C."/>
            <person name="Sun Q."/>
        </authorList>
    </citation>
    <scope>NUCLEOTIDE SEQUENCE [LARGE SCALE GENOMIC DNA]</scope>
    <source>
        <strain evidence="3 4">New-7</strain>
    </source>
</reference>
<dbReference type="Proteomes" id="UP000636891">
    <property type="component" value="Unassembled WGS sequence"/>
</dbReference>
<dbReference type="InterPro" id="IPR006684">
    <property type="entry name" value="YbgC/YbaW"/>
</dbReference>
<dbReference type="PIRSF" id="PIRSF003230">
    <property type="entry name" value="YbgC"/>
    <property type="match status" value="1"/>
</dbReference>
<dbReference type="InterPro" id="IPR029069">
    <property type="entry name" value="HotDog_dom_sf"/>
</dbReference>
<protein>
    <submittedName>
        <fullName evidence="3">Acyl-CoA thioesterase</fullName>
    </submittedName>
</protein>
<dbReference type="Pfam" id="PF13279">
    <property type="entry name" value="4HBT_2"/>
    <property type="match status" value="1"/>
</dbReference>
<dbReference type="NCBIfam" id="TIGR00051">
    <property type="entry name" value="YbgC/FadM family acyl-CoA thioesterase"/>
    <property type="match status" value="1"/>
</dbReference>
<accession>A0ABR7CJ20</accession>
<dbReference type="InterPro" id="IPR050563">
    <property type="entry name" value="4-hydroxybenzoyl-CoA_TE"/>
</dbReference>
<dbReference type="Gene3D" id="3.10.129.10">
    <property type="entry name" value="Hotdog Thioesterase"/>
    <property type="match status" value="1"/>
</dbReference>
<sequence>MITRDVQIRVRYYETDCMGIVHHSNYIRYYEVARTEMLREFGTTYRQMERDGVMLPVLDVHSSYGAPAYDDDLLTVRVTLAELPKVRMRFDFEIYRENGERINTGSVTLAFMNSATRRACRAPQSFLKLLEPYF</sequence>
<dbReference type="RefSeq" id="WP_118656964.1">
    <property type="nucleotide sequence ID" value="NZ_JACOOK010000001.1"/>
</dbReference>
<evidence type="ECO:0000256" key="1">
    <source>
        <dbReference type="ARBA" id="ARBA00005953"/>
    </source>
</evidence>
<proteinExistence type="inferred from homology"/>
<comment type="similarity">
    <text evidence="1">Belongs to the 4-hydroxybenzoyl-CoA thioesterase family.</text>
</comment>